<dbReference type="KEGG" id="arf:AR1Y2_1120"/>
<evidence type="ECO:0000256" key="1">
    <source>
        <dbReference type="SAM" id="Phobius"/>
    </source>
</evidence>
<keyword evidence="3" id="KW-1185">Reference proteome</keyword>
<evidence type="ECO:0000313" key="2">
    <source>
        <dbReference type="EMBL" id="QCP34574.1"/>
    </source>
</evidence>
<name>A0A4P8IFM7_9FIRM</name>
<protein>
    <submittedName>
        <fullName evidence="2">Membrane protein, putative</fullName>
    </submittedName>
</protein>
<feature type="transmembrane region" description="Helical" evidence="1">
    <location>
        <begin position="93"/>
        <end position="112"/>
    </location>
</feature>
<dbReference type="AlphaFoldDB" id="A0A4P8IFM7"/>
<feature type="transmembrane region" description="Helical" evidence="1">
    <location>
        <begin position="201"/>
        <end position="219"/>
    </location>
</feature>
<reference evidence="2 3" key="1">
    <citation type="submission" date="2019-05" db="EMBL/GenBank/DDBJ databases">
        <title>Complete genome sequencing of Anaerostipes rhamnosivorans.</title>
        <authorList>
            <person name="Bui T.P.N."/>
            <person name="de Vos W.M."/>
        </authorList>
    </citation>
    <scope>NUCLEOTIDE SEQUENCE [LARGE SCALE GENOMIC DNA]</scope>
    <source>
        <strain evidence="2 3">1y2</strain>
    </source>
</reference>
<organism evidence="2 3">
    <name type="scientific">Anaerostipes rhamnosivorans</name>
    <dbReference type="NCBI Taxonomy" id="1229621"/>
    <lineage>
        <taxon>Bacteria</taxon>
        <taxon>Bacillati</taxon>
        <taxon>Bacillota</taxon>
        <taxon>Clostridia</taxon>
        <taxon>Lachnospirales</taxon>
        <taxon>Lachnospiraceae</taxon>
        <taxon>Anaerostipes</taxon>
    </lineage>
</organism>
<feature type="transmembrane region" description="Helical" evidence="1">
    <location>
        <begin position="175"/>
        <end position="195"/>
    </location>
</feature>
<proteinExistence type="predicted"/>
<keyword evidence="1" id="KW-0472">Membrane</keyword>
<dbReference type="EMBL" id="CP040058">
    <property type="protein sequence ID" value="QCP34574.1"/>
    <property type="molecule type" value="Genomic_DNA"/>
</dbReference>
<feature type="transmembrane region" description="Helical" evidence="1">
    <location>
        <begin position="12"/>
        <end position="32"/>
    </location>
</feature>
<dbReference type="PANTHER" id="PTHR37314:SF4">
    <property type="entry name" value="UPF0700 TRANSMEMBRANE PROTEIN YOAK"/>
    <property type="match status" value="1"/>
</dbReference>
<dbReference type="OrthoDB" id="7057004at2"/>
<dbReference type="Proteomes" id="UP000298653">
    <property type="component" value="Chromosome"/>
</dbReference>
<keyword evidence="1" id="KW-0812">Transmembrane</keyword>
<evidence type="ECO:0000313" key="3">
    <source>
        <dbReference type="Proteomes" id="UP000298653"/>
    </source>
</evidence>
<keyword evidence="1" id="KW-1133">Transmembrane helix</keyword>
<dbReference type="RefSeq" id="WP_137328099.1">
    <property type="nucleotide sequence ID" value="NZ_CP040058.1"/>
</dbReference>
<feature type="transmembrane region" description="Helical" evidence="1">
    <location>
        <begin position="61"/>
        <end position="81"/>
    </location>
</feature>
<dbReference type="Pfam" id="PF06912">
    <property type="entry name" value="DUF1275"/>
    <property type="match status" value="1"/>
</dbReference>
<gene>
    <name evidence="2" type="ORF">AR1Y2_1120</name>
</gene>
<accession>A0A4P8IFM7</accession>
<dbReference type="PANTHER" id="PTHR37314">
    <property type="entry name" value="SLR0142 PROTEIN"/>
    <property type="match status" value="1"/>
</dbReference>
<dbReference type="InterPro" id="IPR010699">
    <property type="entry name" value="DUF1275"/>
</dbReference>
<sequence>MKQHNKIQMSEAFQLGAVLAVIGGFLDAYSYLLRGGVFANAQTGNIVLLGISLQKGKWQGAVHYAIPILAFAAGVIVVEIIKKYFKQYPKIHWRQIIVMMEAVLICLVALIPSGDLDMMANVIISFVCAMQVETFRKVHGNAYATTMCTGNLRSGMEILFKYSQTKDRELRNKSLKYFGIILFFIIGAALGTAAGRILSHNAILICSALLLVVFFMMFMETKKIK</sequence>